<dbReference type="PANTHER" id="PTHR31340:SF3">
    <property type="entry name" value="MITOCHONDRIAL GENOME MAINTENANCE EXONUCLEASE 1"/>
    <property type="match status" value="1"/>
</dbReference>
<dbReference type="AlphaFoldDB" id="A0A382TSP5"/>
<gene>
    <name evidence="2" type="ORF">METZ01_LOCUS377609</name>
</gene>
<feature type="domain" description="PD-(D/E)XK endonuclease-like" evidence="1">
    <location>
        <begin position="119"/>
        <end position="173"/>
    </location>
</feature>
<dbReference type="SUPFAM" id="SSF52980">
    <property type="entry name" value="Restriction endonuclease-like"/>
    <property type="match status" value="1"/>
</dbReference>
<name>A0A382TSP5_9ZZZZ</name>
<protein>
    <recommendedName>
        <fullName evidence="1">PD-(D/E)XK endonuclease-like domain-containing protein</fullName>
    </recommendedName>
</protein>
<dbReference type="InterPro" id="IPR011335">
    <property type="entry name" value="Restrct_endonuc-II-like"/>
</dbReference>
<organism evidence="2">
    <name type="scientific">marine metagenome</name>
    <dbReference type="NCBI Taxonomy" id="408172"/>
    <lineage>
        <taxon>unclassified sequences</taxon>
        <taxon>metagenomes</taxon>
        <taxon>ecological metagenomes</taxon>
    </lineage>
</organism>
<dbReference type="EMBL" id="UINC01138666">
    <property type="protein sequence ID" value="SVD24755.1"/>
    <property type="molecule type" value="Genomic_DNA"/>
</dbReference>
<proteinExistence type="predicted"/>
<dbReference type="Pfam" id="PF12705">
    <property type="entry name" value="PDDEXK_1"/>
    <property type="match status" value="1"/>
</dbReference>
<dbReference type="PANTHER" id="PTHR31340">
    <property type="entry name" value="MITOCHONDRIAL GENOME MAINTENANCE EXONUCLEASE 1"/>
    <property type="match status" value="1"/>
</dbReference>
<sequence>MFKHEPVDLGYKDLATKYKGGRHYVIEKTDAKTVYYPSITNLLGNLSKKAIQEWRDRIGHEEANKISRQAASRGTAVHAMCELYVNNDPDYNKGVMPNIEYDFNRIKNILDTRIGVVYGQEIPLYSDHLKVAGRVDLVAEFDGKLSIIDYKTSKKTKKYEWCHSYFMQECFYAI</sequence>
<evidence type="ECO:0000259" key="1">
    <source>
        <dbReference type="Pfam" id="PF12705"/>
    </source>
</evidence>
<feature type="non-terminal residue" evidence="2">
    <location>
        <position position="174"/>
    </location>
</feature>
<dbReference type="Gene3D" id="3.90.320.10">
    <property type="match status" value="1"/>
</dbReference>
<evidence type="ECO:0000313" key="2">
    <source>
        <dbReference type="EMBL" id="SVD24755.1"/>
    </source>
</evidence>
<dbReference type="InterPro" id="IPR038726">
    <property type="entry name" value="PDDEXK_AddAB-type"/>
</dbReference>
<dbReference type="InterPro" id="IPR011604">
    <property type="entry name" value="PDDEXK-like_dom_sf"/>
</dbReference>
<accession>A0A382TSP5</accession>
<reference evidence="2" key="1">
    <citation type="submission" date="2018-05" db="EMBL/GenBank/DDBJ databases">
        <authorList>
            <person name="Lanie J.A."/>
            <person name="Ng W.-L."/>
            <person name="Kazmierczak K.M."/>
            <person name="Andrzejewski T.M."/>
            <person name="Davidsen T.M."/>
            <person name="Wayne K.J."/>
            <person name="Tettelin H."/>
            <person name="Glass J.I."/>
            <person name="Rusch D."/>
            <person name="Podicherti R."/>
            <person name="Tsui H.-C.T."/>
            <person name="Winkler M.E."/>
        </authorList>
    </citation>
    <scope>NUCLEOTIDE SEQUENCE</scope>
</reference>